<dbReference type="KEGG" id="bsed:DN745_14505"/>
<dbReference type="InterPro" id="IPR003439">
    <property type="entry name" value="ABC_transporter-like_ATP-bd"/>
</dbReference>
<dbReference type="RefSeq" id="WP_111335950.1">
    <property type="nucleotide sequence ID" value="NZ_CP030032.1"/>
</dbReference>
<dbReference type="GO" id="GO:0016887">
    <property type="term" value="F:ATP hydrolysis activity"/>
    <property type="evidence" value="ECO:0007669"/>
    <property type="project" value="InterPro"/>
</dbReference>
<proteinExistence type="inferred from homology"/>
<dbReference type="InterPro" id="IPR027417">
    <property type="entry name" value="P-loop_NTPase"/>
</dbReference>
<dbReference type="GO" id="GO:0005524">
    <property type="term" value="F:ATP binding"/>
    <property type="evidence" value="ECO:0007669"/>
    <property type="project" value="UniProtKB-KW"/>
</dbReference>
<organism evidence="5 6">
    <name type="scientific">Bradymonas sediminis</name>
    <dbReference type="NCBI Taxonomy" id="1548548"/>
    <lineage>
        <taxon>Bacteria</taxon>
        <taxon>Deltaproteobacteria</taxon>
        <taxon>Bradymonadales</taxon>
        <taxon>Bradymonadaceae</taxon>
        <taxon>Bradymonas</taxon>
    </lineage>
</organism>
<keyword evidence="6" id="KW-1185">Reference proteome</keyword>
<reference evidence="5 6" key="1">
    <citation type="submission" date="2018-06" db="EMBL/GenBank/DDBJ databases">
        <title>Lujinxingia sediminis gen. nov. sp. nov., a new facultative anaerobic member of the class Deltaproteobacteria, and proposal of Lujinxingaceae fam. nov.</title>
        <authorList>
            <person name="Guo L.-Y."/>
            <person name="Li C.-M."/>
            <person name="Wang S."/>
            <person name="Du Z.-J."/>
        </authorList>
    </citation>
    <scope>NUCLEOTIDE SEQUENCE [LARGE SCALE GENOMIC DNA]</scope>
    <source>
        <strain evidence="5 6">FA350</strain>
    </source>
</reference>
<dbReference type="Pfam" id="PF00005">
    <property type="entry name" value="ABC_tran"/>
    <property type="match status" value="1"/>
</dbReference>
<dbReference type="AlphaFoldDB" id="A0A2Z4FP98"/>
<dbReference type="CDD" id="cd03230">
    <property type="entry name" value="ABC_DR_subfamily_A"/>
    <property type="match status" value="1"/>
</dbReference>
<accession>A0A2Z4FP98</accession>
<dbReference type="OrthoDB" id="9809450at2"/>
<evidence type="ECO:0000256" key="4">
    <source>
        <dbReference type="ARBA" id="ARBA00022840"/>
    </source>
</evidence>
<protein>
    <submittedName>
        <fullName evidence="5">Uncharacterized protein</fullName>
    </submittedName>
</protein>
<dbReference type="Gene3D" id="3.40.50.300">
    <property type="entry name" value="P-loop containing nucleotide triphosphate hydrolases"/>
    <property type="match status" value="1"/>
</dbReference>
<evidence type="ECO:0000313" key="5">
    <source>
        <dbReference type="EMBL" id="AWV90474.1"/>
    </source>
</evidence>
<dbReference type="SUPFAM" id="SSF52540">
    <property type="entry name" value="P-loop containing nucleoside triphosphate hydrolases"/>
    <property type="match status" value="1"/>
</dbReference>
<dbReference type="PANTHER" id="PTHR43335:SF2">
    <property type="entry name" value="ABC TRANSPORTER, ATP-BINDING PROTEIN"/>
    <property type="match status" value="1"/>
</dbReference>
<dbReference type="InterPro" id="IPR003593">
    <property type="entry name" value="AAA+_ATPase"/>
</dbReference>
<dbReference type="EMBL" id="CP030032">
    <property type="protein sequence ID" value="AWV90474.1"/>
    <property type="molecule type" value="Genomic_DNA"/>
</dbReference>
<keyword evidence="3" id="KW-0547">Nucleotide-binding</keyword>
<dbReference type="SMART" id="SM00382">
    <property type="entry name" value="AAA"/>
    <property type="match status" value="1"/>
</dbReference>
<sequence length="309" mass="33812">MLFDLENVQKSYGNYQALKGITLKIQEGSVGLLGPNGAGKSTLIKSLLGLLELSGGSASVLGFRLPEDTHKIRQSIGYMPENDCYLPSMTAVSYVALMGGLTGMPRSQALSRAHETLHYVGLGEARYRKLGGFSTGMKQRVKLAQALVHGPRLVFLDEPTNGLDPQGRDEMLDLIGDVKSRGISVVLSSHILYDVEKVCESMIMLDQGELIHFGTIAALKADRQKSIVEIETKEQNEQFAEILKARGFSVQQQGLRLQVRLVAPQTVQGLLDAAIEEDIQVRRFMPAELTLEKAFLSLLDEHAHKAPAA</sequence>
<evidence type="ECO:0000256" key="1">
    <source>
        <dbReference type="ARBA" id="ARBA00005417"/>
    </source>
</evidence>
<evidence type="ECO:0000256" key="3">
    <source>
        <dbReference type="ARBA" id="ARBA00022741"/>
    </source>
</evidence>
<dbReference type="PANTHER" id="PTHR43335">
    <property type="entry name" value="ABC TRANSPORTER, ATP-BINDING PROTEIN"/>
    <property type="match status" value="1"/>
</dbReference>
<evidence type="ECO:0000313" key="6">
    <source>
        <dbReference type="Proteomes" id="UP000249799"/>
    </source>
</evidence>
<dbReference type="PROSITE" id="PS50893">
    <property type="entry name" value="ABC_TRANSPORTER_2"/>
    <property type="match status" value="1"/>
</dbReference>
<name>A0A2Z4FP98_9DELT</name>
<comment type="similarity">
    <text evidence="1">Belongs to the ABC transporter superfamily.</text>
</comment>
<keyword evidence="4" id="KW-0067">ATP-binding</keyword>
<gene>
    <name evidence="5" type="ORF">DN745_14505</name>
</gene>
<keyword evidence="2" id="KW-0813">Transport</keyword>
<evidence type="ECO:0000256" key="2">
    <source>
        <dbReference type="ARBA" id="ARBA00022448"/>
    </source>
</evidence>
<dbReference type="Proteomes" id="UP000249799">
    <property type="component" value="Chromosome"/>
</dbReference>